<dbReference type="Proteomes" id="UP000435243">
    <property type="component" value="Unassembled WGS sequence"/>
</dbReference>
<organism evidence="1 2">
    <name type="scientific">Alteraurantiacibacter aestuarii</name>
    <dbReference type="NCBI Taxonomy" id="650004"/>
    <lineage>
        <taxon>Bacteria</taxon>
        <taxon>Pseudomonadati</taxon>
        <taxon>Pseudomonadota</taxon>
        <taxon>Alphaproteobacteria</taxon>
        <taxon>Sphingomonadales</taxon>
        <taxon>Erythrobacteraceae</taxon>
        <taxon>Alteraurantiacibacter</taxon>
    </lineage>
</organism>
<reference evidence="1 2" key="1">
    <citation type="submission" date="2019-12" db="EMBL/GenBank/DDBJ databases">
        <title>Genomic-based taxomic classification of the family Erythrobacteraceae.</title>
        <authorList>
            <person name="Xu L."/>
        </authorList>
    </citation>
    <scope>NUCLEOTIDE SEQUENCE [LARGE SCALE GENOMIC DNA]</scope>
    <source>
        <strain evidence="1 2">JCM 16339</strain>
    </source>
</reference>
<proteinExistence type="predicted"/>
<evidence type="ECO:0000313" key="2">
    <source>
        <dbReference type="Proteomes" id="UP000435243"/>
    </source>
</evidence>
<protein>
    <submittedName>
        <fullName evidence="1">Uncharacterized protein</fullName>
    </submittedName>
</protein>
<sequence>MIKNYRPGGIGMIQAEPGTYLVHAYFDDNQVDLVKANVVGWQIGSERILTPLVIDPRAAMDETWFVIHPDGRVECNDGRCWNDVDSWIVEERRLRRDAA</sequence>
<accession>A0A844ZKY3</accession>
<dbReference type="RefSeq" id="WP_160589637.1">
    <property type="nucleotide sequence ID" value="NZ_BAAAFP010000002.1"/>
</dbReference>
<dbReference type="AlphaFoldDB" id="A0A844ZKY3"/>
<keyword evidence="2" id="KW-1185">Reference proteome</keyword>
<dbReference type="EMBL" id="WTYY01000002">
    <property type="protein sequence ID" value="MXO87670.1"/>
    <property type="molecule type" value="Genomic_DNA"/>
</dbReference>
<name>A0A844ZKY3_9SPHN</name>
<dbReference type="OrthoDB" id="7408533at2"/>
<gene>
    <name evidence="1" type="ORF">GRI32_02845</name>
</gene>
<evidence type="ECO:0000313" key="1">
    <source>
        <dbReference type="EMBL" id="MXO87670.1"/>
    </source>
</evidence>
<comment type="caution">
    <text evidence="1">The sequence shown here is derived from an EMBL/GenBank/DDBJ whole genome shotgun (WGS) entry which is preliminary data.</text>
</comment>